<evidence type="ECO:0000313" key="1">
    <source>
        <dbReference type="EMBL" id="RNA40870.1"/>
    </source>
</evidence>
<gene>
    <name evidence="1" type="ORF">BpHYR1_033620</name>
</gene>
<reference evidence="1 2" key="1">
    <citation type="journal article" date="2018" name="Sci. Rep.">
        <title>Genomic signatures of local adaptation to the degree of environmental predictability in rotifers.</title>
        <authorList>
            <person name="Franch-Gras L."/>
            <person name="Hahn C."/>
            <person name="Garcia-Roger E.M."/>
            <person name="Carmona M.J."/>
            <person name="Serra M."/>
            <person name="Gomez A."/>
        </authorList>
    </citation>
    <scope>NUCLEOTIDE SEQUENCE [LARGE SCALE GENOMIC DNA]</scope>
    <source>
        <strain evidence="1">HYR1</strain>
    </source>
</reference>
<evidence type="ECO:0000313" key="2">
    <source>
        <dbReference type="Proteomes" id="UP000276133"/>
    </source>
</evidence>
<protein>
    <submittedName>
        <fullName evidence="1">Uncharacterized protein</fullName>
    </submittedName>
</protein>
<proteinExistence type="predicted"/>
<name>A0A3M7SZ62_BRAPC</name>
<accession>A0A3M7SZ62</accession>
<dbReference type="AlphaFoldDB" id="A0A3M7SZ62"/>
<comment type="caution">
    <text evidence="1">The sequence shown here is derived from an EMBL/GenBank/DDBJ whole genome shotgun (WGS) entry which is preliminary data.</text>
</comment>
<sequence>MALIKLYGFAGSQQASFHLGQVLVADSNRVIRRKLEKEWLGVSTLLLSKGVILSKTEDDEKLIFLIKGILIILEINKQNMRNKLKFCQVWIIFNGMVFRHYTLLDYQREVLINIYRLEAIFIIGLKSLRNKDRIKNISNRSLSRQLKNTFCLLSVHIYYVDLKNSYNHNKIHL</sequence>
<keyword evidence="2" id="KW-1185">Reference proteome</keyword>
<dbReference type="Proteomes" id="UP000276133">
    <property type="component" value="Unassembled WGS sequence"/>
</dbReference>
<organism evidence="1 2">
    <name type="scientific">Brachionus plicatilis</name>
    <name type="common">Marine rotifer</name>
    <name type="synonym">Brachionus muelleri</name>
    <dbReference type="NCBI Taxonomy" id="10195"/>
    <lineage>
        <taxon>Eukaryota</taxon>
        <taxon>Metazoa</taxon>
        <taxon>Spiralia</taxon>
        <taxon>Gnathifera</taxon>
        <taxon>Rotifera</taxon>
        <taxon>Eurotatoria</taxon>
        <taxon>Monogononta</taxon>
        <taxon>Pseudotrocha</taxon>
        <taxon>Ploima</taxon>
        <taxon>Brachionidae</taxon>
        <taxon>Brachionus</taxon>
    </lineage>
</organism>
<dbReference type="EMBL" id="REGN01000578">
    <property type="protein sequence ID" value="RNA40870.1"/>
    <property type="molecule type" value="Genomic_DNA"/>
</dbReference>